<reference evidence="1 2" key="1">
    <citation type="submission" date="2019-07" db="EMBL/GenBank/DDBJ databases">
        <title>Rhodotorula toruloides NBRC10032 genome sequencing.</title>
        <authorList>
            <person name="Shida Y."/>
            <person name="Takaku H."/>
            <person name="Ogasawara W."/>
            <person name="Mori K."/>
        </authorList>
    </citation>
    <scope>NUCLEOTIDE SEQUENCE [LARGE SCALE GENOMIC DNA]</scope>
    <source>
        <strain evidence="1 2">NBRC10032</strain>
    </source>
</reference>
<evidence type="ECO:0000313" key="2">
    <source>
        <dbReference type="Proteomes" id="UP000321518"/>
    </source>
</evidence>
<sequence length="71" mass="7830">MAAARQSDGDLTVILYMFDWIGAGATLYVYDALIVGKESTPCVIEIAKRSDDEPTTYPCEATILERLKDVD</sequence>
<gene>
    <name evidence="1" type="ORF">Rt10032_c03g1710</name>
</gene>
<dbReference type="EMBL" id="BJWK01000003">
    <property type="protein sequence ID" value="GEM07693.1"/>
    <property type="molecule type" value="Genomic_DNA"/>
</dbReference>
<comment type="caution">
    <text evidence="1">The sequence shown here is derived from an EMBL/GenBank/DDBJ whole genome shotgun (WGS) entry which is preliminary data.</text>
</comment>
<name>A0A511KBE4_RHOTO</name>
<proteinExistence type="predicted"/>
<dbReference type="AlphaFoldDB" id="A0A511KBE4"/>
<evidence type="ECO:0000313" key="1">
    <source>
        <dbReference type="EMBL" id="GEM07693.1"/>
    </source>
</evidence>
<protein>
    <submittedName>
        <fullName evidence="1">Uncharacterized protein</fullName>
    </submittedName>
</protein>
<organism evidence="1 2">
    <name type="scientific">Rhodotorula toruloides</name>
    <name type="common">Yeast</name>
    <name type="synonym">Rhodosporidium toruloides</name>
    <dbReference type="NCBI Taxonomy" id="5286"/>
    <lineage>
        <taxon>Eukaryota</taxon>
        <taxon>Fungi</taxon>
        <taxon>Dikarya</taxon>
        <taxon>Basidiomycota</taxon>
        <taxon>Pucciniomycotina</taxon>
        <taxon>Microbotryomycetes</taxon>
        <taxon>Sporidiobolales</taxon>
        <taxon>Sporidiobolaceae</taxon>
        <taxon>Rhodotorula</taxon>
    </lineage>
</organism>
<accession>A0A511KBE4</accession>
<dbReference type="Proteomes" id="UP000321518">
    <property type="component" value="Unassembled WGS sequence"/>
</dbReference>